<keyword evidence="7 12" id="KW-0812">Transmembrane</keyword>
<dbReference type="AlphaFoldDB" id="E3H4M8"/>
<dbReference type="Pfam" id="PF00358">
    <property type="entry name" value="PTS_EIIA_1"/>
    <property type="match status" value="1"/>
</dbReference>
<proteinExistence type="predicted"/>
<dbReference type="PROSITE" id="PS51098">
    <property type="entry name" value="PTS_EIIB_TYPE_1"/>
    <property type="match status" value="1"/>
</dbReference>
<evidence type="ECO:0000256" key="2">
    <source>
        <dbReference type="ARBA" id="ARBA00022448"/>
    </source>
</evidence>
<dbReference type="EMBL" id="CP002280">
    <property type="protein sequence ID" value="ADP40661.1"/>
    <property type="molecule type" value="Genomic_DNA"/>
</dbReference>
<dbReference type="KEGG" id="rdn:HMPREF0733_11204"/>
<keyword evidence="10 12" id="KW-0472">Membrane</keyword>
<organism evidence="16 17">
    <name type="scientific">Rothia dentocariosa (strain ATCC 17931 / CDC X599 / XDIA)</name>
    <dbReference type="NCBI Taxonomy" id="762948"/>
    <lineage>
        <taxon>Bacteria</taxon>
        <taxon>Bacillati</taxon>
        <taxon>Actinomycetota</taxon>
        <taxon>Actinomycetes</taxon>
        <taxon>Micrococcales</taxon>
        <taxon>Micrococcaceae</taxon>
        <taxon>Rothia</taxon>
    </lineage>
</organism>
<dbReference type="eggNOG" id="COG1263">
    <property type="taxonomic scope" value="Bacteria"/>
</dbReference>
<dbReference type="Pfam" id="PF02378">
    <property type="entry name" value="PTS_EIIC"/>
    <property type="match status" value="1"/>
</dbReference>
<feature type="active site" description="Phosphocysteine intermediate; for EIIB activity" evidence="11">
    <location>
        <position position="59"/>
    </location>
</feature>
<dbReference type="GO" id="GO:0009401">
    <property type="term" value="P:phosphoenolpyruvate-dependent sugar phosphotransferase system"/>
    <property type="evidence" value="ECO:0007669"/>
    <property type="project" value="UniProtKB-KW"/>
</dbReference>
<feature type="domain" description="PTS EIIB type-1" evidence="14">
    <location>
        <begin position="37"/>
        <end position="119"/>
    </location>
</feature>
<dbReference type="InterPro" id="IPR018113">
    <property type="entry name" value="PTrfase_EIIB_Cys"/>
</dbReference>
<dbReference type="PROSITE" id="PS51093">
    <property type="entry name" value="PTS_EIIA_TYPE_1"/>
    <property type="match status" value="1"/>
</dbReference>
<evidence type="ECO:0000256" key="6">
    <source>
        <dbReference type="ARBA" id="ARBA00022683"/>
    </source>
</evidence>
<keyword evidence="4" id="KW-0762">Sugar transport</keyword>
<dbReference type="PANTHER" id="PTHR30175:SF1">
    <property type="entry name" value="PTS SYSTEM ARBUTIN-, CELLOBIOSE-, AND SALICIN-SPECIFIC EIIBC COMPONENT-RELATED"/>
    <property type="match status" value="1"/>
</dbReference>
<name>E3H4M8_ROTDC</name>
<evidence type="ECO:0000256" key="12">
    <source>
        <dbReference type="SAM" id="Phobius"/>
    </source>
</evidence>
<dbReference type="FunFam" id="2.70.70.10:FF:000001">
    <property type="entry name" value="PTS system glucose-specific IIA component"/>
    <property type="match status" value="1"/>
</dbReference>
<keyword evidence="8" id="KW-0418">Kinase</keyword>
<dbReference type="PANTHER" id="PTHR30175">
    <property type="entry name" value="PHOSPHOTRANSFERASE SYSTEM TRANSPORT PROTEIN"/>
    <property type="match status" value="1"/>
</dbReference>
<feature type="transmembrane region" description="Helical" evidence="12">
    <location>
        <begin position="361"/>
        <end position="382"/>
    </location>
</feature>
<keyword evidence="3" id="KW-1003">Cell membrane</keyword>
<sequence length="724" mass="75512">MQLGSFLFPSGRFALKMPPVTSLTHHSPCKDNNVKNHELGEKILTGLGGSENIAHFTHCATRLRVTPADRSKVNTDQIKSIPGVLSVIEQSGQTQVVLGDRVEGVYNEMQTLPGMANLGEDNSGSKKASGGKKAGWLTNIFDVLSDSFRPLLWALLGTSMILTLIVFLQQFGFFGQYTDLTGQSVNIDIVNGPRLSDEAAGKALEAEWMKQFAFWYILKAAALSVLNFMPIMLGATAAKRLGANMWVGAAIPAALMTSTFQSLTKLADPATKMLDVSIMGLHLPLYAYDYTGQVFPPLLAVALLAPLERLLKKIIPNMLQMVFVPMLSVIILVPVTAFVVGPIGIGVAMGISDFLKNVNDVAPGAVGALIAGLYLFMVPLGLHWPLNAVMINNLQTLGTDFIQSPMGAYNFAVFGAVTGVAIRASRNKELRQTAVGASMSGLLGGISEPSLYGVVLRYKRVIPLILVPAVAGGATISLLGVKSHAFAFTSLLSIPAMQPSALYALGLSIAFGGAMTGVLLFGYESRNAAKTADTPADSARDAAASASAKKDSADQAGSASAAATAAAPTLEAGTVLEVASPLEGKAVALSEVPDPIFAAGKLGEGVAVEPTGTTVVAPAAGKVAATYPSGHAVGLKLDNGVELLVHVGLDTVNLDGEGFTVKVKKGEQVAAGDTLIEFDPAVIKKAGYPLITPVIVTNTRKFASVEGVVGNANNASTVLKVTTK</sequence>
<reference evidence="17" key="1">
    <citation type="submission" date="2010-10" db="EMBL/GenBank/DDBJ databases">
        <title>The complete genome of Rothia dentocariosa ATCC 17931.</title>
        <authorList>
            <person name="Muzny D."/>
            <person name="Qin X."/>
            <person name="Buhay C."/>
            <person name="Dugan-Rocha S."/>
            <person name="Ding Y."/>
            <person name="Chen G."/>
            <person name="Hawes A."/>
            <person name="Holder M."/>
            <person name="Jhangiani S."/>
            <person name="Johnson A."/>
            <person name="Khan Z."/>
            <person name="Li Z."/>
            <person name="Liu W."/>
            <person name="Liu X."/>
            <person name="Perez L."/>
            <person name="Shen H."/>
            <person name="Wang Q."/>
            <person name="Watt J."/>
            <person name="Xi L."/>
            <person name="Xin Y."/>
            <person name="Zhou J."/>
            <person name="Deng J."/>
            <person name="Jiang H."/>
            <person name="Liu Y."/>
            <person name="Qu J."/>
            <person name="Song X.-Z."/>
            <person name="Zhang L."/>
            <person name="Villasana D."/>
            <person name="Johnson A."/>
            <person name="Liu J."/>
            <person name="Liyanage D."/>
            <person name="Lorensuhewa L."/>
            <person name="Robinson T."/>
            <person name="Song A."/>
            <person name="Song B.-B."/>
            <person name="Dinh H."/>
            <person name="Thornton R."/>
            <person name="Coyle M."/>
            <person name="Francisco L."/>
            <person name="Jackson L."/>
            <person name="Javaid M."/>
            <person name="Korchina V."/>
            <person name="Kovar C."/>
            <person name="Mata R."/>
            <person name="Mathew T."/>
            <person name="Ngo R."/>
            <person name="Nguyen L."/>
            <person name="Nguyen N."/>
            <person name="Okwuonu G."/>
            <person name="Ongeri F."/>
            <person name="Pham C."/>
            <person name="Simmons D."/>
            <person name="Wilczek-Boney K."/>
            <person name="Hale W."/>
            <person name="Jakkamsetti A."/>
            <person name="Pham P."/>
            <person name="Ruth R."/>
            <person name="San Lucas F."/>
            <person name="Warren J."/>
            <person name="Zhang J."/>
            <person name="Zhao Z."/>
            <person name="Zhou C."/>
            <person name="Zhu D."/>
            <person name="Lee S."/>
            <person name="Bess C."/>
            <person name="Blankenburg K."/>
            <person name="Forbes L."/>
            <person name="Fu Q."/>
            <person name="Gubbala S."/>
            <person name="Hirani K."/>
            <person name="Jayaseelan J.C."/>
            <person name="Lara F."/>
            <person name="Munidasa M."/>
            <person name="Palculict T."/>
            <person name="Patil S."/>
            <person name="Pu L.-L."/>
            <person name="Saada N."/>
            <person name="Tang L."/>
            <person name="Weissenberger G."/>
            <person name="Zhu Y."/>
            <person name="Hemphill L."/>
            <person name="Shang Y."/>
            <person name="Youmans B."/>
            <person name="Ayvaz T."/>
            <person name="Ross M."/>
            <person name="Santibanez J."/>
            <person name="Aqrawi P."/>
            <person name="Gross S."/>
            <person name="Joshi V."/>
            <person name="Fowler G."/>
            <person name="Nazareth L."/>
            <person name="Reid J."/>
            <person name="Worley K."/>
            <person name="Petrosino J."/>
            <person name="Highlander S."/>
            <person name="Gibbs R."/>
        </authorList>
    </citation>
    <scope>NUCLEOTIDE SEQUENCE [LARGE SCALE GENOMIC DNA]</scope>
    <source>
        <strain evidence="17">ATCC 17931 / CDC X599 / XDIA</strain>
    </source>
</reference>
<keyword evidence="9 12" id="KW-1133">Transmembrane helix</keyword>
<dbReference type="InterPro" id="IPR001996">
    <property type="entry name" value="PTS_IIB_1"/>
</dbReference>
<keyword evidence="5 16" id="KW-0808">Transferase</keyword>
<comment type="subcellular location">
    <subcellularLocation>
        <location evidence="1">Cell membrane</location>
        <topology evidence="1">Multi-pass membrane protein</topology>
    </subcellularLocation>
</comment>
<gene>
    <name evidence="16" type="ordered locus">HMPREF0733_11204</name>
</gene>
<feature type="transmembrane region" description="Helical" evidence="12">
    <location>
        <begin position="294"/>
        <end position="311"/>
    </location>
</feature>
<accession>E3H4M8</accession>
<dbReference type="Gene3D" id="3.30.1360.60">
    <property type="entry name" value="Glucose permease domain IIB"/>
    <property type="match status" value="1"/>
</dbReference>
<feature type="domain" description="PTS EIIC type-1" evidence="15">
    <location>
        <begin position="142"/>
        <end position="539"/>
    </location>
</feature>
<evidence type="ECO:0000256" key="4">
    <source>
        <dbReference type="ARBA" id="ARBA00022597"/>
    </source>
</evidence>
<evidence type="ECO:0000256" key="3">
    <source>
        <dbReference type="ARBA" id="ARBA00022475"/>
    </source>
</evidence>
<evidence type="ECO:0000256" key="5">
    <source>
        <dbReference type="ARBA" id="ARBA00022679"/>
    </source>
</evidence>
<keyword evidence="2" id="KW-0813">Transport</keyword>
<dbReference type="eggNOG" id="COG1264">
    <property type="taxonomic scope" value="Bacteria"/>
</dbReference>
<evidence type="ECO:0000256" key="8">
    <source>
        <dbReference type="ARBA" id="ARBA00022777"/>
    </source>
</evidence>
<evidence type="ECO:0000259" key="15">
    <source>
        <dbReference type="PROSITE" id="PS51103"/>
    </source>
</evidence>
<dbReference type="SUPFAM" id="SSF51261">
    <property type="entry name" value="Duplicated hybrid motif"/>
    <property type="match status" value="1"/>
</dbReference>
<dbReference type="InterPro" id="IPR050558">
    <property type="entry name" value="PTS_Sugar-Specific_Components"/>
</dbReference>
<evidence type="ECO:0000256" key="1">
    <source>
        <dbReference type="ARBA" id="ARBA00004651"/>
    </source>
</evidence>
<evidence type="ECO:0000256" key="11">
    <source>
        <dbReference type="PROSITE-ProRule" id="PRU00421"/>
    </source>
</evidence>
<dbReference type="Gene3D" id="2.70.70.10">
    <property type="entry name" value="Glucose Permease (Domain IIA)"/>
    <property type="match status" value="1"/>
</dbReference>
<dbReference type="eggNOG" id="COG2190">
    <property type="taxonomic scope" value="Bacteria"/>
</dbReference>
<dbReference type="Pfam" id="PF00367">
    <property type="entry name" value="PTS_EIIB"/>
    <property type="match status" value="1"/>
</dbReference>
<dbReference type="GO" id="GO:0005886">
    <property type="term" value="C:plasma membrane"/>
    <property type="evidence" value="ECO:0007669"/>
    <property type="project" value="UniProtKB-SubCell"/>
</dbReference>
<dbReference type="InterPro" id="IPR013013">
    <property type="entry name" value="PTS_EIIC_1"/>
</dbReference>
<evidence type="ECO:0000256" key="7">
    <source>
        <dbReference type="ARBA" id="ARBA00022692"/>
    </source>
</evidence>
<feature type="transmembrane region" description="Helical" evidence="12">
    <location>
        <begin position="151"/>
        <end position="171"/>
    </location>
</feature>
<dbReference type="SUPFAM" id="SSF55604">
    <property type="entry name" value="Glucose permease domain IIB"/>
    <property type="match status" value="1"/>
</dbReference>
<keyword evidence="6" id="KW-0598">Phosphotransferase system</keyword>
<feature type="transmembrane region" description="Helical" evidence="12">
    <location>
        <begin position="245"/>
        <end position="263"/>
    </location>
</feature>
<dbReference type="FunFam" id="3.30.1360.60:FF:000001">
    <property type="entry name" value="PTS system glucose-specific IIBC component PtsG"/>
    <property type="match status" value="1"/>
</dbReference>
<feature type="transmembrane region" description="Helical" evidence="12">
    <location>
        <begin position="461"/>
        <end position="481"/>
    </location>
</feature>
<dbReference type="InterPro" id="IPR003352">
    <property type="entry name" value="PTS_EIIC"/>
</dbReference>
<protein>
    <submittedName>
        <fullName evidence="16">Phosphotransferase system, EIIB</fullName>
    </submittedName>
</protein>
<evidence type="ECO:0000259" key="14">
    <source>
        <dbReference type="PROSITE" id="PS51098"/>
    </source>
</evidence>
<dbReference type="PROSITE" id="PS00371">
    <property type="entry name" value="PTS_EIIA_TYPE_1_HIS"/>
    <property type="match status" value="1"/>
</dbReference>
<dbReference type="HOGENOM" id="CLU_012312_2_1_11"/>
<evidence type="ECO:0000256" key="9">
    <source>
        <dbReference type="ARBA" id="ARBA00022989"/>
    </source>
</evidence>
<evidence type="ECO:0000313" key="16">
    <source>
        <dbReference type="EMBL" id="ADP40661.1"/>
    </source>
</evidence>
<feature type="transmembrane region" description="Helical" evidence="12">
    <location>
        <begin position="323"/>
        <end position="349"/>
    </location>
</feature>
<dbReference type="InterPro" id="IPR036878">
    <property type="entry name" value="Glu_permease_IIB"/>
</dbReference>
<dbReference type="GO" id="GO:0008982">
    <property type="term" value="F:protein-N(PI)-phosphohistidine-sugar phosphotransferase activity"/>
    <property type="evidence" value="ECO:0007669"/>
    <property type="project" value="InterPro"/>
</dbReference>
<dbReference type="GO" id="GO:0016301">
    <property type="term" value="F:kinase activity"/>
    <property type="evidence" value="ECO:0007669"/>
    <property type="project" value="UniProtKB-KW"/>
</dbReference>
<dbReference type="InterPro" id="IPR011055">
    <property type="entry name" value="Dup_hybrid_motif"/>
</dbReference>
<feature type="transmembrane region" description="Helical" evidence="12">
    <location>
        <begin position="501"/>
        <end position="523"/>
    </location>
</feature>
<dbReference type="Proteomes" id="UP000000387">
    <property type="component" value="Chromosome"/>
</dbReference>
<evidence type="ECO:0000313" key="17">
    <source>
        <dbReference type="Proteomes" id="UP000000387"/>
    </source>
</evidence>
<dbReference type="PROSITE" id="PS51103">
    <property type="entry name" value="PTS_EIIC_TYPE_1"/>
    <property type="match status" value="1"/>
</dbReference>
<evidence type="ECO:0000256" key="10">
    <source>
        <dbReference type="ARBA" id="ARBA00023136"/>
    </source>
</evidence>
<dbReference type="NCBIfam" id="TIGR00830">
    <property type="entry name" value="PTBA"/>
    <property type="match status" value="1"/>
</dbReference>
<dbReference type="InterPro" id="IPR001127">
    <property type="entry name" value="PTS_EIIA_1_perm"/>
</dbReference>
<dbReference type="CDD" id="cd00212">
    <property type="entry name" value="PTS_IIB_glc"/>
    <property type="match status" value="1"/>
</dbReference>
<evidence type="ECO:0000259" key="13">
    <source>
        <dbReference type="PROSITE" id="PS51093"/>
    </source>
</evidence>
<feature type="domain" description="PTS EIIA type-1" evidence="13">
    <location>
        <begin position="594"/>
        <end position="698"/>
    </location>
</feature>
<feature type="transmembrane region" description="Helical" evidence="12">
    <location>
        <begin position="213"/>
        <end position="233"/>
    </location>
</feature>